<accession>A0ABR7KWH5</accession>
<gene>
    <name evidence="4" type="ORF">H7U22_18415</name>
</gene>
<dbReference type="PROSITE" id="PS50977">
    <property type="entry name" value="HTH_TETR_2"/>
    <property type="match status" value="1"/>
</dbReference>
<comment type="caution">
    <text evidence="4">The sequence shown here is derived from an EMBL/GenBank/DDBJ whole genome shotgun (WGS) entry which is preliminary data.</text>
</comment>
<feature type="DNA-binding region" description="H-T-H motif" evidence="2">
    <location>
        <begin position="37"/>
        <end position="56"/>
    </location>
</feature>
<evidence type="ECO:0000313" key="5">
    <source>
        <dbReference type="Proteomes" id="UP000652755"/>
    </source>
</evidence>
<dbReference type="EMBL" id="JACRYL010000020">
    <property type="protein sequence ID" value="MBC6112401.1"/>
    <property type="molecule type" value="Genomic_DNA"/>
</dbReference>
<dbReference type="PRINTS" id="PR00455">
    <property type="entry name" value="HTHTETR"/>
</dbReference>
<dbReference type="InterPro" id="IPR009057">
    <property type="entry name" value="Homeodomain-like_sf"/>
</dbReference>
<evidence type="ECO:0000256" key="1">
    <source>
        <dbReference type="ARBA" id="ARBA00023125"/>
    </source>
</evidence>
<dbReference type="Proteomes" id="UP000652755">
    <property type="component" value="Unassembled WGS sequence"/>
</dbReference>
<dbReference type="PANTHER" id="PTHR43479">
    <property type="entry name" value="ACREF/ENVCD OPERON REPRESSOR-RELATED"/>
    <property type="match status" value="1"/>
</dbReference>
<proteinExistence type="predicted"/>
<evidence type="ECO:0000259" key="3">
    <source>
        <dbReference type="PROSITE" id="PS50977"/>
    </source>
</evidence>
<dbReference type="InterPro" id="IPR050624">
    <property type="entry name" value="HTH-type_Tx_Regulator"/>
</dbReference>
<keyword evidence="5" id="KW-1185">Reference proteome</keyword>
<dbReference type="PANTHER" id="PTHR43479:SF7">
    <property type="entry name" value="TETR-FAMILY TRANSCRIPTIONAL REGULATOR"/>
    <property type="match status" value="1"/>
</dbReference>
<evidence type="ECO:0000313" key="4">
    <source>
        <dbReference type="EMBL" id="MBC6112401.1"/>
    </source>
</evidence>
<dbReference type="SUPFAM" id="SSF46689">
    <property type="entry name" value="Homeodomain-like"/>
    <property type="match status" value="1"/>
</dbReference>
<dbReference type="Pfam" id="PF00440">
    <property type="entry name" value="TetR_N"/>
    <property type="match status" value="1"/>
</dbReference>
<evidence type="ECO:0000256" key="2">
    <source>
        <dbReference type="PROSITE-ProRule" id="PRU00335"/>
    </source>
</evidence>
<feature type="domain" description="HTH tetR-type" evidence="3">
    <location>
        <begin position="14"/>
        <end position="74"/>
    </location>
</feature>
<organism evidence="4 5">
    <name type="scientific">Pedobacter fastidiosus</name>
    <dbReference type="NCBI Taxonomy" id="2765361"/>
    <lineage>
        <taxon>Bacteria</taxon>
        <taxon>Pseudomonadati</taxon>
        <taxon>Bacteroidota</taxon>
        <taxon>Sphingobacteriia</taxon>
        <taxon>Sphingobacteriales</taxon>
        <taxon>Sphingobacteriaceae</taxon>
        <taxon>Pedobacter</taxon>
    </lineage>
</organism>
<keyword evidence="1 2" id="KW-0238">DNA-binding</keyword>
<dbReference type="Pfam" id="PF14278">
    <property type="entry name" value="TetR_C_8"/>
    <property type="match status" value="1"/>
</dbReference>
<dbReference type="RefSeq" id="WP_187072827.1">
    <property type="nucleotide sequence ID" value="NZ_JACRYL010000020.1"/>
</dbReference>
<reference evidence="4 5" key="1">
    <citation type="submission" date="2020-08" db="EMBL/GenBank/DDBJ databases">
        <authorList>
            <person name="Sun Q."/>
            <person name="Inoue M."/>
        </authorList>
    </citation>
    <scope>NUCLEOTIDE SEQUENCE [LARGE SCALE GENOMIC DNA]</scope>
    <source>
        <strain evidence="4 5">CCM 8938</strain>
    </source>
</reference>
<dbReference type="Gene3D" id="1.10.357.10">
    <property type="entry name" value="Tetracycline Repressor, domain 2"/>
    <property type="match status" value="1"/>
</dbReference>
<dbReference type="InterPro" id="IPR039532">
    <property type="entry name" value="TetR_C_Firmicutes"/>
</dbReference>
<sequence>MKAEKEIIVDRRIQKTKKALTEALIHLILEKSYEKVTIQDIIDRANVGRSTFYMHYESKEQLLLDGHNNLNVAMFSIEINGELSFKNLFGHIAQNQQLAKAMLGKKSGNIMAEFFKNSIAIKIKKKFGHQFGKGKKEQKLLSYLSEATAALVISFLVSWVEDEMFFSTEEMASKCQDTVTSIFVYSKI</sequence>
<name>A0ABR7KWH5_9SPHI</name>
<dbReference type="InterPro" id="IPR001647">
    <property type="entry name" value="HTH_TetR"/>
</dbReference>
<protein>
    <submittedName>
        <fullName evidence="4">TetR/AcrR family transcriptional regulator</fullName>
    </submittedName>
</protein>